<protein>
    <submittedName>
        <fullName evidence="1">Uncharacterized protein</fullName>
    </submittedName>
</protein>
<evidence type="ECO:0000313" key="2">
    <source>
        <dbReference type="Proteomes" id="UP000323426"/>
    </source>
</evidence>
<dbReference type="Proteomes" id="UP000323426">
    <property type="component" value="Unassembled WGS sequence"/>
</dbReference>
<dbReference type="RefSeq" id="WP_150090412.1">
    <property type="nucleotide sequence ID" value="NZ_VWSF01000015.1"/>
</dbReference>
<dbReference type="EMBL" id="VWSF01000015">
    <property type="protein sequence ID" value="KAA5542989.1"/>
    <property type="molecule type" value="Genomic_DNA"/>
</dbReference>
<evidence type="ECO:0000313" key="1">
    <source>
        <dbReference type="EMBL" id="KAA5542989.1"/>
    </source>
</evidence>
<accession>A0A5M6DAH8</accession>
<comment type="caution">
    <text evidence="1">The sequence shown here is derived from an EMBL/GenBank/DDBJ whole genome shotgun (WGS) entry which is preliminary data.</text>
</comment>
<reference evidence="1 2" key="1">
    <citation type="submission" date="2019-09" db="EMBL/GenBank/DDBJ databases">
        <title>Genome sequence and assembly of Adhaeribacter sp.</title>
        <authorList>
            <person name="Chhetri G."/>
        </authorList>
    </citation>
    <scope>NUCLEOTIDE SEQUENCE [LARGE SCALE GENOMIC DNA]</scope>
    <source>
        <strain evidence="1 2">DK36</strain>
    </source>
</reference>
<gene>
    <name evidence="1" type="ORF">F0145_17800</name>
</gene>
<proteinExistence type="predicted"/>
<dbReference type="AlphaFoldDB" id="A0A5M6DAH8"/>
<name>A0A5M6DAH8_9BACT</name>
<keyword evidence="2" id="KW-1185">Reference proteome</keyword>
<sequence length="246" mass="29265">MIKQRFFKYIPKQYAAGMLYEGKIKLGTIYHYREGENEEITDRNEGVSFGVVDQKKPSKFLKDNPEFFENMFFGPDNKPPYPFTYRMMGMYTMGNVYSEIKNPPNKYIYCLTTNPSVKVMMEFGKLPDGDYQEMVCIEITDIKGFAVAIHNYLVKNKFAELDNLPFGRECIYEKDGRKFELSGEFRDTLNLDVYFLKEPDLKHQYEYRLVFNSNETSANLNDVYPAIPELTRFIKLHNFFRFYMWR</sequence>
<organism evidence="1 2">
    <name type="scientific">Adhaeribacter rhizoryzae</name>
    <dbReference type="NCBI Taxonomy" id="2607907"/>
    <lineage>
        <taxon>Bacteria</taxon>
        <taxon>Pseudomonadati</taxon>
        <taxon>Bacteroidota</taxon>
        <taxon>Cytophagia</taxon>
        <taxon>Cytophagales</taxon>
        <taxon>Hymenobacteraceae</taxon>
        <taxon>Adhaeribacter</taxon>
    </lineage>
</organism>